<accession>X1FB96</accession>
<protein>
    <submittedName>
        <fullName evidence="1">Uncharacterized protein</fullName>
    </submittedName>
</protein>
<sequence>MTDRRYQITCIGLAIILLLVVRFPRLSSRGSAGLDKLIQEDKQKIVPVRAEIKRDVMIEFPILVLGGFRGPLVMGLWIRAEEEKNQQLWWNVKTYHEIIAHLQPNFPSVYVFNAWNLAYNLSVQWHELVSKYLWVLDGVRYAQKGMWINPGSPDIMFQLADIYDQKLGRSRPERFYYRQRFAEDTVRA</sequence>
<dbReference type="EMBL" id="BARU01007170">
    <property type="protein sequence ID" value="GAH42237.1"/>
    <property type="molecule type" value="Genomic_DNA"/>
</dbReference>
<evidence type="ECO:0000313" key="1">
    <source>
        <dbReference type="EMBL" id="GAH42237.1"/>
    </source>
</evidence>
<gene>
    <name evidence="1" type="ORF">S03H2_14137</name>
</gene>
<dbReference type="AlphaFoldDB" id="X1FB96"/>
<proteinExistence type="predicted"/>
<name>X1FB96_9ZZZZ</name>
<feature type="non-terminal residue" evidence="1">
    <location>
        <position position="188"/>
    </location>
</feature>
<reference evidence="1" key="1">
    <citation type="journal article" date="2014" name="Front. Microbiol.">
        <title>High frequency of phylogenetically diverse reductive dehalogenase-homologous genes in deep subseafloor sedimentary metagenomes.</title>
        <authorList>
            <person name="Kawai M."/>
            <person name="Futagami T."/>
            <person name="Toyoda A."/>
            <person name="Takaki Y."/>
            <person name="Nishi S."/>
            <person name="Hori S."/>
            <person name="Arai W."/>
            <person name="Tsubouchi T."/>
            <person name="Morono Y."/>
            <person name="Uchiyama I."/>
            <person name="Ito T."/>
            <person name="Fujiyama A."/>
            <person name="Inagaki F."/>
            <person name="Takami H."/>
        </authorList>
    </citation>
    <scope>NUCLEOTIDE SEQUENCE</scope>
    <source>
        <strain evidence="1">Expedition CK06-06</strain>
    </source>
</reference>
<organism evidence="1">
    <name type="scientific">marine sediment metagenome</name>
    <dbReference type="NCBI Taxonomy" id="412755"/>
    <lineage>
        <taxon>unclassified sequences</taxon>
        <taxon>metagenomes</taxon>
        <taxon>ecological metagenomes</taxon>
    </lineage>
</organism>
<comment type="caution">
    <text evidence="1">The sequence shown here is derived from an EMBL/GenBank/DDBJ whole genome shotgun (WGS) entry which is preliminary data.</text>
</comment>